<dbReference type="Pfam" id="PF00923">
    <property type="entry name" value="TAL_FSA"/>
    <property type="match status" value="1"/>
</dbReference>
<evidence type="ECO:0000313" key="13">
    <source>
        <dbReference type="EMBL" id="MDX5931963.1"/>
    </source>
</evidence>
<dbReference type="GO" id="GO:0006096">
    <property type="term" value="P:glycolytic process"/>
    <property type="evidence" value="ECO:0007669"/>
    <property type="project" value="UniProtKB-KW"/>
</dbReference>
<comment type="pathway">
    <text evidence="12">Carbohydrate degradation; glycolysis; D-glyceraldehyde 3-phosphate and glycerone phosphate from D-glucose: step 2/4.</text>
</comment>
<name>A0AAW9DSC7_ACIAO</name>
<evidence type="ECO:0000256" key="4">
    <source>
        <dbReference type="ARBA" id="ARBA00008426"/>
    </source>
</evidence>
<dbReference type="Gene3D" id="3.40.50.10490">
    <property type="entry name" value="Glucose-6-phosphate isomerase like protein, domain 1"/>
    <property type="match status" value="3"/>
</dbReference>
<dbReference type="InterPro" id="IPR035476">
    <property type="entry name" value="SIS_PGI_1"/>
</dbReference>
<proteinExistence type="inferred from homology"/>
<dbReference type="GO" id="GO:0006098">
    <property type="term" value="P:pentose-phosphate shunt"/>
    <property type="evidence" value="ECO:0007669"/>
    <property type="project" value="UniProtKB-UniRule"/>
</dbReference>
<dbReference type="GO" id="GO:0006094">
    <property type="term" value="P:gluconeogenesis"/>
    <property type="evidence" value="ECO:0007669"/>
    <property type="project" value="UniProtKB-KW"/>
</dbReference>
<dbReference type="InterPro" id="IPR001585">
    <property type="entry name" value="TAL/FSA"/>
</dbReference>
<dbReference type="HAMAP" id="MF_00493">
    <property type="entry name" value="Transaldolase_2"/>
    <property type="match status" value="1"/>
</dbReference>
<dbReference type="NCBIfam" id="TIGR00876">
    <property type="entry name" value="tal_mycobact"/>
    <property type="match status" value="1"/>
</dbReference>
<evidence type="ECO:0000256" key="10">
    <source>
        <dbReference type="ARBA" id="ARBA00048810"/>
    </source>
</evidence>
<evidence type="ECO:0000256" key="8">
    <source>
        <dbReference type="ARBA" id="ARBA00023126"/>
    </source>
</evidence>
<dbReference type="PROSITE" id="PS01054">
    <property type="entry name" value="TRANSALDOLASE_1"/>
    <property type="match status" value="1"/>
</dbReference>
<dbReference type="AlphaFoldDB" id="A0AAW9DSC7"/>
<dbReference type="SUPFAM" id="SSF51569">
    <property type="entry name" value="Aldolase"/>
    <property type="match status" value="1"/>
</dbReference>
<dbReference type="Pfam" id="PF00342">
    <property type="entry name" value="PGI"/>
    <property type="match status" value="1"/>
</dbReference>
<dbReference type="GO" id="GO:0004347">
    <property type="term" value="F:glucose-6-phosphate isomerase activity"/>
    <property type="evidence" value="ECO:0007669"/>
    <property type="project" value="UniProtKB-EC"/>
</dbReference>
<comment type="catalytic activity">
    <reaction evidence="12">
        <text>alpha-D-glucose 6-phosphate = beta-D-fructose 6-phosphate</text>
        <dbReference type="Rhea" id="RHEA:11816"/>
        <dbReference type="ChEBI" id="CHEBI:57634"/>
        <dbReference type="ChEBI" id="CHEBI:58225"/>
        <dbReference type="EC" id="5.3.1.9"/>
    </reaction>
</comment>
<dbReference type="RefSeq" id="WP_319614840.1">
    <property type="nucleotide sequence ID" value="NZ_JAWXYB010000018.1"/>
</dbReference>
<dbReference type="InterPro" id="IPR046348">
    <property type="entry name" value="SIS_dom_sf"/>
</dbReference>
<evidence type="ECO:0000256" key="6">
    <source>
        <dbReference type="ARBA" id="ARBA00022490"/>
    </source>
</evidence>
<dbReference type="SUPFAM" id="SSF53697">
    <property type="entry name" value="SIS domain"/>
    <property type="match status" value="1"/>
</dbReference>
<evidence type="ECO:0000256" key="1">
    <source>
        <dbReference type="ARBA" id="ARBA00003518"/>
    </source>
</evidence>
<dbReference type="InterPro" id="IPR018225">
    <property type="entry name" value="Transaldolase_AS"/>
</dbReference>
<dbReference type="PROSITE" id="PS00958">
    <property type="entry name" value="TRANSALDOLASE_2"/>
    <property type="match status" value="1"/>
</dbReference>
<dbReference type="GO" id="GO:0097367">
    <property type="term" value="F:carbohydrate derivative binding"/>
    <property type="evidence" value="ECO:0007669"/>
    <property type="project" value="InterPro"/>
</dbReference>
<evidence type="ECO:0000256" key="7">
    <source>
        <dbReference type="ARBA" id="ARBA00022679"/>
    </source>
</evidence>
<comment type="similarity">
    <text evidence="4 11">Belongs to the transaldolase family. Type 2 subfamily.</text>
</comment>
<comment type="function">
    <text evidence="1 11">Transaldolase is important for the balance of metabolites in the pentose-phosphate pathway.</text>
</comment>
<feature type="active site" description="Schiff-base intermediate with substrate" evidence="11">
    <location>
        <position position="140"/>
    </location>
</feature>
<dbReference type="GO" id="GO:0005737">
    <property type="term" value="C:cytoplasm"/>
    <property type="evidence" value="ECO:0007669"/>
    <property type="project" value="UniProtKB-SubCell"/>
</dbReference>
<dbReference type="NCBIfam" id="NF002881">
    <property type="entry name" value="PRK03343.1"/>
    <property type="match status" value="1"/>
</dbReference>
<accession>A0AAW9DSC7</accession>
<evidence type="ECO:0000256" key="9">
    <source>
        <dbReference type="ARBA" id="ARBA00023270"/>
    </source>
</evidence>
<evidence type="ECO:0000256" key="2">
    <source>
        <dbReference type="ARBA" id="ARBA00004496"/>
    </source>
</evidence>
<keyword evidence="12 13" id="KW-0413">Isomerase</keyword>
<comment type="similarity">
    <text evidence="12">Belongs to the GPI family.</text>
</comment>
<dbReference type="GO" id="GO:0004801">
    <property type="term" value="F:transaldolase activity"/>
    <property type="evidence" value="ECO:0007669"/>
    <property type="project" value="UniProtKB-UniRule"/>
</dbReference>
<reference evidence="13 14" key="1">
    <citation type="submission" date="2023-11" db="EMBL/GenBank/DDBJ databases">
        <title>MicrobeMod: A computational toolkit for identifying prokaryotic methylation and restriction-modification with nanopore sequencing.</title>
        <authorList>
            <person name="Crits-Christoph A."/>
            <person name="Kang S.C."/>
            <person name="Lee H."/>
            <person name="Ostrov N."/>
        </authorList>
    </citation>
    <scope>NUCLEOTIDE SEQUENCE [LARGE SCALE GENOMIC DNA]</scope>
    <source>
        <strain evidence="13 14">DSMZ 700</strain>
    </source>
</reference>
<keyword evidence="12" id="KW-0312">Gluconeogenesis</keyword>
<dbReference type="EC" id="2.2.1.2" evidence="5 11"/>
<keyword evidence="9 11" id="KW-0704">Schiff base</keyword>
<dbReference type="PRINTS" id="PR00662">
    <property type="entry name" value="G6PISOMERASE"/>
</dbReference>
<comment type="catalytic activity">
    <reaction evidence="10 11">
        <text>D-sedoheptulose 7-phosphate + D-glyceraldehyde 3-phosphate = D-erythrose 4-phosphate + beta-D-fructose 6-phosphate</text>
        <dbReference type="Rhea" id="RHEA:17053"/>
        <dbReference type="ChEBI" id="CHEBI:16897"/>
        <dbReference type="ChEBI" id="CHEBI:57483"/>
        <dbReference type="ChEBI" id="CHEBI:57634"/>
        <dbReference type="ChEBI" id="CHEBI:59776"/>
        <dbReference type="EC" id="2.2.1.2"/>
    </reaction>
</comment>
<keyword evidence="8 11" id="KW-0570">Pentose shunt</keyword>
<dbReference type="PROSITE" id="PS51463">
    <property type="entry name" value="P_GLUCOSE_ISOMERASE_3"/>
    <property type="match status" value="1"/>
</dbReference>
<dbReference type="CDD" id="cd00955">
    <property type="entry name" value="Transaldolase_like"/>
    <property type="match status" value="1"/>
</dbReference>
<keyword evidence="7 11" id="KW-0808">Transferase</keyword>
<protein>
    <recommendedName>
        <fullName evidence="5 11">Transaldolase</fullName>
        <ecNumber evidence="5 11">2.2.1.2</ecNumber>
    </recommendedName>
</protein>
<dbReference type="CDD" id="cd05015">
    <property type="entry name" value="SIS_PGI_1"/>
    <property type="match status" value="1"/>
</dbReference>
<evidence type="ECO:0000313" key="14">
    <source>
        <dbReference type="Proteomes" id="UP001279553"/>
    </source>
</evidence>
<dbReference type="PANTHER" id="PTHR10683">
    <property type="entry name" value="TRANSALDOLASE"/>
    <property type="match status" value="1"/>
</dbReference>
<comment type="caution">
    <text evidence="13">The sequence shown here is derived from an EMBL/GenBank/DDBJ whole genome shotgun (WGS) entry which is preliminary data.</text>
</comment>
<comment type="subcellular location">
    <subcellularLocation>
        <location evidence="2 11">Cytoplasm</location>
    </subcellularLocation>
</comment>
<keyword evidence="12" id="KW-0324">Glycolysis</keyword>
<evidence type="ECO:0000256" key="5">
    <source>
        <dbReference type="ARBA" id="ARBA00013151"/>
    </source>
</evidence>
<evidence type="ECO:0000256" key="3">
    <source>
        <dbReference type="ARBA" id="ARBA00004857"/>
    </source>
</evidence>
<keyword evidence="14" id="KW-1185">Reference proteome</keyword>
<dbReference type="PANTHER" id="PTHR10683:SF31">
    <property type="entry name" value="TRANSALDOLASE"/>
    <property type="match status" value="1"/>
</dbReference>
<comment type="pathway">
    <text evidence="3 11">Carbohydrate degradation; pentose phosphate pathway; D-glyceraldehyde 3-phosphate and beta-D-fructose 6-phosphate from D-ribose 5-phosphate and D-xylulose 5-phosphate (non-oxidative stage): step 2/3.</text>
</comment>
<dbReference type="Proteomes" id="UP001279553">
    <property type="component" value="Unassembled WGS sequence"/>
</dbReference>
<dbReference type="InterPro" id="IPR004732">
    <property type="entry name" value="Transaldolase_2"/>
</dbReference>
<dbReference type="Gene3D" id="3.20.20.70">
    <property type="entry name" value="Aldolase class I"/>
    <property type="match status" value="1"/>
</dbReference>
<dbReference type="InterPro" id="IPR013785">
    <property type="entry name" value="Aldolase_TIM"/>
</dbReference>
<keyword evidence="6 11" id="KW-0963">Cytoplasm</keyword>
<gene>
    <name evidence="11" type="primary">tal</name>
    <name evidence="13" type="ORF">SIL87_14445</name>
</gene>
<dbReference type="NCBIfam" id="NF007080">
    <property type="entry name" value="PRK09533.1"/>
    <property type="match status" value="1"/>
</dbReference>
<evidence type="ECO:0000256" key="12">
    <source>
        <dbReference type="RuleBase" id="RU000612"/>
    </source>
</evidence>
<organism evidence="13 14">
    <name type="scientific">Acidiphilium acidophilum</name>
    <name type="common">Thiobacillus acidophilus</name>
    <dbReference type="NCBI Taxonomy" id="76588"/>
    <lineage>
        <taxon>Bacteria</taxon>
        <taxon>Pseudomonadati</taxon>
        <taxon>Pseudomonadota</taxon>
        <taxon>Alphaproteobacteria</taxon>
        <taxon>Acetobacterales</taxon>
        <taxon>Acidocellaceae</taxon>
        <taxon>Acidiphilium</taxon>
    </lineage>
</organism>
<dbReference type="InterPro" id="IPR001672">
    <property type="entry name" value="G6P_Isomerase"/>
</dbReference>
<evidence type="ECO:0000256" key="11">
    <source>
        <dbReference type="HAMAP-Rule" id="MF_00493"/>
    </source>
</evidence>
<sequence>MNPLKQLAETGQAPWLDFVQRELIEGGDLAMMIKRDGLKGVTSNPSIFEKAIAHAPEYTKEFERYVHSGDHEPMAIYEHLAIGDIKAAADVLLPVYHETKGRDGYISLEVSPYLALDTEATVNEARRLHKAVGKPNLMVKVPATNAGIPAIRTLIGEGISINVTLLFAVPVYEQVARAYIEGLEHFASKGGDISKIGSVASFFVSRIDNVIDKQLQDKIDAGGDAAALKPLLGKAAIANAKVAYAAYKKWFSGAKWQALEAKGAHTQRLLWASTSVKNPAYPDTLYVETLIGRDTVNTMPPATMDAFRDHGKATPDAVEQDLAGGIDILKSLETHGISLEKVTIDLVADGVRQFANAFDQLLGAVAKKRTALIDLNGAEIEADAALHAAIEKTAKRWLAEGTIRKLWAGDKSVWTGTDEDKWLGWLTIVGEEHTHVATLERFAKAIREGGFKHVALLGMGGSSLGPEVLARSFGHRDGWPEFHMLDSTDPAQIATLESKLDLKTTMFIVSSKSGSTLEPNIFLAYFKARMIETVGQGDWARHFTAVTDPGSAMEHVAKHDHFAHLFHGVKSIGGRYSVLSKFGLVPAAAMGIDVANFLALTSHMVKSCSASVPVDQNPGAQLGLLLGVAAKEFKRDKVTIIASPKIADLGAWLEQLIAESTGKQGHGLVPIDAEPLGDAAVYGHDRVFAYLCLKGDEQAKQAAHVAALAKAGHPVVRITVNDVAQIGQEFFRWEMATAIAGAIIGINPFDQPDVEASKIKTRALTDAYEKGGSAPHDEPLFHEHGVAIFADPKNAAALGTHTTLAAYLKQHFNRADAGDYIAILAYIERNGSHMAALEQIRTHLRNTRKVATCLGFGPRFLHSTGQAYKGGPNSGVFLQITTDDAKDIPVPGHAYSFSQVKAAQAEGDLSVLVERDRRVIRVHFQNVQHGLEALHKAIIHAYH</sequence>
<dbReference type="EMBL" id="JAWXYB010000018">
    <property type="protein sequence ID" value="MDX5931963.1"/>
    <property type="molecule type" value="Genomic_DNA"/>
</dbReference>